<sequence length="224" mass="24262">MVPKVPNPSKVGDIRPISCCNVGRRITNNIFLIQESMRGYHKHSSSPKCAMKVDIMKAYDNVKWDFLWDVLTSMNFHPKMIQWLKACVSTANYSLCFNGEAIGYIPGQKGLRQGEVSSITHIKQSLTEFETLSGLSPLTFSSLDLMLWGLGSFDSWVSAVVVSGLRQWCGDIGSGGGEFPVAGGLLLAMAAGNLSPNKIQGINAVAAILDVNILDEVAPVSLNI</sequence>
<dbReference type="Pfam" id="PF00078">
    <property type="entry name" value="RVT_1"/>
    <property type="match status" value="1"/>
</dbReference>
<proteinExistence type="predicted"/>
<comment type="caution">
    <text evidence="2">The sequence shown here is derived from an EMBL/GenBank/DDBJ whole genome shotgun (WGS) entry which is preliminary data.</text>
</comment>
<reference evidence="2" key="1">
    <citation type="submission" date="2019-11" db="EMBL/GenBank/DDBJ databases">
        <authorList>
            <person name="Liu Y."/>
            <person name="Hou J."/>
            <person name="Li T.-Q."/>
            <person name="Guan C.-H."/>
            <person name="Wu X."/>
            <person name="Wu H.-Z."/>
            <person name="Ling F."/>
            <person name="Zhang R."/>
            <person name="Shi X.-G."/>
            <person name="Ren J.-P."/>
            <person name="Chen E.-F."/>
            <person name="Sun J.-M."/>
        </authorList>
    </citation>
    <scope>NUCLEOTIDE SEQUENCE</scope>
    <source>
        <strain evidence="2">Adult_tree_wgs_1</strain>
        <tissue evidence="2">Leaves</tissue>
    </source>
</reference>
<organism evidence="2 3">
    <name type="scientific">Rhododendron simsii</name>
    <name type="common">Sims's rhododendron</name>
    <dbReference type="NCBI Taxonomy" id="118357"/>
    <lineage>
        <taxon>Eukaryota</taxon>
        <taxon>Viridiplantae</taxon>
        <taxon>Streptophyta</taxon>
        <taxon>Embryophyta</taxon>
        <taxon>Tracheophyta</taxon>
        <taxon>Spermatophyta</taxon>
        <taxon>Magnoliopsida</taxon>
        <taxon>eudicotyledons</taxon>
        <taxon>Gunneridae</taxon>
        <taxon>Pentapetalae</taxon>
        <taxon>asterids</taxon>
        <taxon>Ericales</taxon>
        <taxon>Ericaceae</taxon>
        <taxon>Ericoideae</taxon>
        <taxon>Rhodoreae</taxon>
        <taxon>Rhododendron</taxon>
    </lineage>
</organism>
<dbReference type="Proteomes" id="UP000626092">
    <property type="component" value="Unassembled WGS sequence"/>
</dbReference>
<dbReference type="PANTHER" id="PTHR33116">
    <property type="entry name" value="REVERSE TRANSCRIPTASE ZINC-BINDING DOMAIN-CONTAINING PROTEIN-RELATED-RELATED"/>
    <property type="match status" value="1"/>
</dbReference>
<keyword evidence="3" id="KW-1185">Reference proteome</keyword>
<accession>A0A834LVK0</accession>
<evidence type="ECO:0000313" key="2">
    <source>
        <dbReference type="EMBL" id="KAF7152292.1"/>
    </source>
</evidence>
<dbReference type="InterPro" id="IPR000477">
    <property type="entry name" value="RT_dom"/>
</dbReference>
<dbReference type="PANTHER" id="PTHR33116:SF78">
    <property type="entry name" value="OS12G0587133 PROTEIN"/>
    <property type="match status" value="1"/>
</dbReference>
<evidence type="ECO:0000313" key="3">
    <source>
        <dbReference type="Proteomes" id="UP000626092"/>
    </source>
</evidence>
<name>A0A834LVK0_RHOSS</name>
<gene>
    <name evidence="2" type="ORF">RHSIM_Rhsim01G0158500</name>
</gene>
<dbReference type="EMBL" id="WJXA01000001">
    <property type="protein sequence ID" value="KAF7152292.1"/>
    <property type="molecule type" value="Genomic_DNA"/>
</dbReference>
<evidence type="ECO:0000259" key="1">
    <source>
        <dbReference type="Pfam" id="PF00078"/>
    </source>
</evidence>
<protein>
    <recommendedName>
        <fullName evidence="1">Reverse transcriptase domain-containing protein</fullName>
    </recommendedName>
</protein>
<dbReference type="AlphaFoldDB" id="A0A834LVK0"/>
<feature type="domain" description="Reverse transcriptase" evidence="1">
    <location>
        <begin position="7"/>
        <end position="126"/>
    </location>
</feature>
<dbReference type="OrthoDB" id="1934719at2759"/>